<feature type="transmembrane region" description="Helical" evidence="4">
    <location>
        <begin position="141"/>
        <end position="159"/>
    </location>
</feature>
<feature type="domain" description="HTH luxR-type" evidence="5">
    <location>
        <begin position="404"/>
        <end position="468"/>
    </location>
</feature>
<feature type="transmembrane region" description="Helical" evidence="4">
    <location>
        <begin position="109"/>
        <end position="129"/>
    </location>
</feature>
<evidence type="ECO:0000313" key="7">
    <source>
        <dbReference type="Proteomes" id="UP001320544"/>
    </source>
</evidence>
<feature type="transmembrane region" description="Helical" evidence="4">
    <location>
        <begin position="261"/>
        <end position="283"/>
    </location>
</feature>
<dbReference type="Pfam" id="PF00196">
    <property type="entry name" value="GerE"/>
    <property type="match status" value="1"/>
</dbReference>
<dbReference type="CDD" id="cd06170">
    <property type="entry name" value="LuxR_C_like"/>
    <property type="match status" value="1"/>
</dbReference>
<feature type="transmembrane region" description="Helical" evidence="4">
    <location>
        <begin position="351"/>
        <end position="369"/>
    </location>
</feature>
<evidence type="ECO:0000256" key="2">
    <source>
        <dbReference type="ARBA" id="ARBA00023125"/>
    </source>
</evidence>
<name>A0ABN6ME90_9ACTN</name>
<evidence type="ECO:0000259" key="5">
    <source>
        <dbReference type="PROSITE" id="PS50043"/>
    </source>
</evidence>
<dbReference type="Gene3D" id="1.10.10.10">
    <property type="entry name" value="Winged helix-like DNA-binding domain superfamily/Winged helix DNA-binding domain"/>
    <property type="match status" value="1"/>
</dbReference>
<gene>
    <name evidence="6" type="ORF">CE91St30_07230</name>
</gene>
<dbReference type="EMBL" id="AP025564">
    <property type="protein sequence ID" value="BDE95390.1"/>
    <property type="molecule type" value="Genomic_DNA"/>
</dbReference>
<evidence type="ECO:0000256" key="3">
    <source>
        <dbReference type="ARBA" id="ARBA00023163"/>
    </source>
</evidence>
<evidence type="ECO:0000256" key="4">
    <source>
        <dbReference type="SAM" id="Phobius"/>
    </source>
</evidence>
<keyword evidence="3" id="KW-0804">Transcription</keyword>
<dbReference type="PRINTS" id="PR00038">
    <property type="entry name" value="HTHLUXR"/>
</dbReference>
<sequence>MESTAADRDLILSKTGLFPLRFLGVGVYLAWLFTIHFSTSVFETSDRALDSLILSNLANLTCLVLAAFFARKIAPISTKKGFVWTAGASSFLGTAVASLAPLGAVAGDFLFVTGNALIGAGTSLLILIWSELYASLPRRDASIFYSSSFMLAAILFYAVSMLDSLWQMAVIALLPVVSMIMLTLSLRLLPDQAEEVKESAESHWSFPIRPSILLAVYAFASTLSRSMSFDSNDVGMLGMLLIAAIVLVCNVFLFDKFDARLLYKVTPPLMIGGFLLISFFSGFDGLGNVLINAGFSGFVILTLIVLSNISYTYGVTAIWLFGLTRAFRVLASTAAAYGYSWAASVGLDDKAVFGAFAIVLIATCAMFFLSDKDFTSTWGINPLPAKRNDAVEEFFETLQGKCSIIAHRFGLTQREEEVLVLLAQDKSIAEVEEALVISNGTAKSHIRHIYAKLDVHAREEIVEMVRDL</sequence>
<keyword evidence="7" id="KW-1185">Reference proteome</keyword>
<evidence type="ECO:0000256" key="1">
    <source>
        <dbReference type="ARBA" id="ARBA00023015"/>
    </source>
</evidence>
<feature type="transmembrane region" description="Helical" evidence="4">
    <location>
        <begin position="210"/>
        <end position="228"/>
    </location>
</feature>
<proteinExistence type="predicted"/>
<dbReference type="InterPro" id="IPR016032">
    <property type="entry name" value="Sig_transdc_resp-reg_C-effctor"/>
</dbReference>
<feature type="transmembrane region" description="Helical" evidence="4">
    <location>
        <begin position="82"/>
        <end position="103"/>
    </location>
</feature>
<dbReference type="InterPro" id="IPR036388">
    <property type="entry name" value="WH-like_DNA-bd_sf"/>
</dbReference>
<dbReference type="PANTHER" id="PTHR44688:SF16">
    <property type="entry name" value="DNA-BINDING TRANSCRIPTIONAL ACTIVATOR DEVR_DOSR"/>
    <property type="match status" value="1"/>
</dbReference>
<feature type="transmembrane region" description="Helical" evidence="4">
    <location>
        <begin position="20"/>
        <end position="39"/>
    </location>
</feature>
<dbReference type="PROSITE" id="PS50043">
    <property type="entry name" value="HTH_LUXR_2"/>
    <property type="match status" value="1"/>
</dbReference>
<feature type="transmembrane region" description="Helical" evidence="4">
    <location>
        <begin position="165"/>
        <end position="189"/>
    </location>
</feature>
<dbReference type="Proteomes" id="UP001320544">
    <property type="component" value="Chromosome"/>
</dbReference>
<dbReference type="PANTHER" id="PTHR44688">
    <property type="entry name" value="DNA-BINDING TRANSCRIPTIONAL ACTIVATOR DEVR_DOSR"/>
    <property type="match status" value="1"/>
</dbReference>
<accession>A0ABN6ME90</accession>
<feature type="transmembrane region" description="Helical" evidence="4">
    <location>
        <begin position="51"/>
        <end position="70"/>
    </location>
</feature>
<dbReference type="InterPro" id="IPR000792">
    <property type="entry name" value="Tscrpt_reg_LuxR_C"/>
</dbReference>
<keyword evidence="4" id="KW-0812">Transmembrane</keyword>
<organism evidence="6 7">
    <name type="scientific">Raoultibacter timonensis</name>
    <dbReference type="NCBI Taxonomy" id="1907662"/>
    <lineage>
        <taxon>Bacteria</taxon>
        <taxon>Bacillati</taxon>
        <taxon>Actinomycetota</taxon>
        <taxon>Coriobacteriia</taxon>
        <taxon>Eggerthellales</taxon>
        <taxon>Eggerthellaceae</taxon>
        <taxon>Raoultibacter</taxon>
    </lineage>
</organism>
<feature type="transmembrane region" description="Helical" evidence="4">
    <location>
        <begin position="318"/>
        <end position="339"/>
    </location>
</feature>
<dbReference type="SUPFAM" id="SSF46894">
    <property type="entry name" value="C-terminal effector domain of the bipartite response regulators"/>
    <property type="match status" value="1"/>
</dbReference>
<keyword evidence="2" id="KW-0238">DNA-binding</keyword>
<reference evidence="6 7" key="1">
    <citation type="submission" date="2022-01" db="EMBL/GenBank/DDBJ databases">
        <title>Novel bile acid biosynthetic pathways are enriched in the microbiome of centenarians.</title>
        <authorList>
            <person name="Sato Y."/>
            <person name="Atarashi K."/>
            <person name="Plichta R.D."/>
            <person name="Arai Y."/>
            <person name="Sasajima S."/>
            <person name="Kearney M.S."/>
            <person name="Suda W."/>
            <person name="Takeshita K."/>
            <person name="Sasaki T."/>
            <person name="Okamoto S."/>
            <person name="Skelly N.A."/>
            <person name="Okamura Y."/>
            <person name="Vlamakis H."/>
            <person name="Li Y."/>
            <person name="Tanoue T."/>
            <person name="Takei H."/>
            <person name="Nittono H."/>
            <person name="Narushima S."/>
            <person name="Irie J."/>
            <person name="Itoh H."/>
            <person name="Moriya K."/>
            <person name="Sugiura Y."/>
            <person name="Suematsu M."/>
            <person name="Moritoki N."/>
            <person name="Shibata S."/>
            <person name="Littman R.D."/>
            <person name="Fischbach A.M."/>
            <person name="Uwamino Y."/>
            <person name="Inoue T."/>
            <person name="Honda A."/>
            <person name="Hattori M."/>
            <person name="Murai T."/>
            <person name="Xavier J.R."/>
            <person name="Hirose N."/>
            <person name="Honda K."/>
        </authorList>
    </citation>
    <scope>NUCLEOTIDE SEQUENCE [LARGE SCALE GENOMIC DNA]</scope>
    <source>
        <strain evidence="6 7">CE91-St30</strain>
    </source>
</reference>
<feature type="transmembrane region" description="Helical" evidence="4">
    <location>
        <begin position="234"/>
        <end position="254"/>
    </location>
</feature>
<keyword evidence="4" id="KW-1133">Transmembrane helix</keyword>
<dbReference type="RefSeq" id="WP_244411782.1">
    <property type="nucleotide sequence ID" value="NZ_AP025564.1"/>
</dbReference>
<protein>
    <recommendedName>
        <fullName evidence="5">HTH luxR-type domain-containing protein</fullName>
    </recommendedName>
</protein>
<evidence type="ECO:0000313" key="6">
    <source>
        <dbReference type="EMBL" id="BDE95390.1"/>
    </source>
</evidence>
<keyword evidence="4" id="KW-0472">Membrane</keyword>
<dbReference type="SMART" id="SM00421">
    <property type="entry name" value="HTH_LUXR"/>
    <property type="match status" value="1"/>
</dbReference>
<keyword evidence="1" id="KW-0805">Transcription regulation</keyword>